<accession>A0A8H9IAC3</accession>
<evidence type="ECO:0000256" key="1">
    <source>
        <dbReference type="ARBA" id="ARBA00022741"/>
    </source>
</evidence>
<evidence type="ECO:0000313" key="4">
    <source>
        <dbReference type="EMBL" id="GGZ62767.1"/>
    </source>
</evidence>
<dbReference type="GO" id="GO:0000166">
    <property type="term" value="F:nucleotide binding"/>
    <property type="evidence" value="ECO:0007669"/>
    <property type="project" value="UniProtKB-KW"/>
</dbReference>
<dbReference type="EMBL" id="BMZC01000005">
    <property type="protein sequence ID" value="GGZ62767.1"/>
    <property type="molecule type" value="Genomic_DNA"/>
</dbReference>
<dbReference type="AlphaFoldDB" id="A0A8H9IAC3"/>
<reference evidence="4" key="2">
    <citation type="submission" date="2020-09" db="EMBL/GenBank/DDBJ databases">
        <authorList>
            <person name="Sun Q."/>
            <person name="Kim S."/>
        </authorList>
    </citation>
    <scope>NUCLEOTIDE SEQUENCE</scope>
    <source>
        <strain evidence="4">KCTC 32337</strain>
    </source>
</reference>
<dbReference type="InterPro" id="IPR003749">
    <property type="entry name" value="ThiS/MoaD-like"/>
</dbReference>
<dbReference type="SUPFAM" id="SSF54285">
    <property type="entry name" value="MoaD/ThiS"/>
    <property type="match status" value="1"/>
</dbReference>
<keyword evidence="1" id="KW-0547">Nucleotide-binding</keyword>
<evidence type="ECO:0000256" key="2">
    <source>
        <dbReference type="ARBA" id="ARBA00024200"/>
    </source>
</evidence>
<dbReference type="Gene3D" id="3.10.20.30">
    <property type="match status" value="1"/>
</dbReference>
<reference evidence="4" key="1">
    <citation type="journal article" date="2014" name="Int. J. Syst. Evol. Microbiol.">
        <title>Complete genome sequence of Corynebacterium casei LMG S-19264T (=DSM 44701T), isolated from a smear-ripened cheese.</title>
        <authorList>
            <consortium name="US DOE Joint Genome Institute (JGI-PGF)"/>
            <person name="Walter F."/>
            <person name="Albersmeier A."/>
            <person name="Kalinowski J."/>
            <person name="Ruckert C."/>
        </authorList>
    </citation>
    <scope>NUCLEOTIDE SEQUENCE</scope>
    <source>
        <strain evidence="4">KCTC 32337</strain>
    </source>
</reference>
<name>A0A8H9IAC3_9ALTE</name>
<dbReference type="InterPro" id="IPR044672">
    <property type="entry name" value="MOCS2A"/>
</dbReference>
<dbReference type="GO" id="GO:1990133">
    <property type="term" value="C:molybdopterin adenylyltransferase complex"/>
    <property type="evidence" value="ECO:0007669"/>
    <property type="project" value="TreeGrafter"/>
</dbReference>
<evidence type="ECO:0000313" key="5">
    <source>
        <dbReference type="Proteomes" id="UP000622604"/>
    </source>
</evidence>
<dbReference type="PANTHER" id="PTHR33359">
    <property type="entry name" value="MOLYBDOPTERIN SYNTHASE SULFUR CARRIER SUBUNIT"/>
    <property type="match status" value="1"/>
</dbReference>
<dbReference type="RefSeq" id="WP_191865958.1">
    <property type="nucleotide sequence ID" value="NZ_BMZC01000005.1"/>
</dbReference>
<gene>
    <name evidence="4" type="primary">moaD</name>
    <name evidence="4" type="ORF">GCM10011274_20970</name>
</gene>
<dbReference type="InterPro" id="IPR012675">
    <property type="entry name" value="Beta-grasp_dom_sf"/>
</dbReference>
<sequence length="81" mass="8863">MIQVLFFGQLKDQVKMPSVKVEEAATSVGELKKTLGVMHPQWQQYLTNDSILVAVNQTIGNDQTVLNDGDEVAFFPPVTGG</sequence>
<evidence type="ECO:0000256" key="3">
    <source>
        <dbReference type="ARBA" id="ARBA00024247"/>
    </source>
</evidence>
<dbReference type="Proteomes" id="UP000622604">
    <property type="component" value="Unassembled WGS sequence"/>
</dbReference>
<dbReference type="NCBIfam" id="TIGR01682">
    <property type="entry name" value="moaD"/>
    <property type="match status" value="1"/>
</dbReference>
<comment type="similarity">
    <text evidence="2">Belongs to the MoaD family.</text>
</comment>
<dbReference type="CDD" id="cd00754">
    <property type="entry name" value="Ubl_MoaD"/>
    <property type="match status" value="1"/>
</dbReference>
<dbReference type="Pfam" id="PF02597">
    <property type="entry name" value="ThiS"/>
    <property type="match status" value="1"/>
</dbReference>
<dbReference type="PANTHER" id="PTHR33359:SF1">
    <property type="entry name" value="MOLYBDOPTERIN SYNTHASE SULFUR CARRIER SUBUNIT"/>
    <property type="match status" value="1"/>
</dbReference>
<dbReference type="UniPathway" id="UPA00344"/>
<organism evidence="4 5">
    <name type="scientific">Paraglaciecola chathamensis</name>
    <dbReference type="NCBI Taxonomy" id="368405"/>
    <lineage>
        <taxon>Bacteria</taxon>
        <taxon>Pseudomonadati</taxon>
        <taxon>Pseudomonadota</taxon>
        <taxon>Gammaproteobacteria</taxon>
        <taxon>Alteromonadales</taxon>
        <taxon>Alteromonadaceae</taxon>
        <taxon>Paraglaciecola</taxon>
    </lineage>
</organism>
<proteinExistence type="inferred from homology"/>
<protein>
    <recommendedName>
        <fullName evidence="3">Molybdopterin synthase sulfur carrier subunit</fullName>
    </recommendedName>
</protein>
<dbReference type="GO" id="GO:0006777">
    <property type="term" value="P:Mo-molybdopterin cofactor biosynthetic process"/>
    <property type="evidence" value="ECO:0007669"/>
    <property type="project" value="InterPro"/>
</dbReference>
<dbReference type="InterPro" id="IPR016155">
    <property type="entry name" value="Mopterin_synth/thiamin_S_b"/>
</dbReference>
<comment type="caution">
    <text evidence="4">The sequence shown here is derived from an EMBL/GenBank/DDBJ whole genome shotgun (WGS) entry which is preliminary data.</text>
</comment>